<evidence type="ECO:0000256" key="2">
    <source>
        <dbReference type="ARBA" id="ARBA00022679"/>
    </source>
</evidence>
<evidence type="ECO:0000256" key="1">
    <source>
        <dbReference type="ARBA" id="ARBA00008861"/>
    </source>
</evidence>
<evidence type="ECO:0000259" key="4">
    <source>
        <dbReference type="Pfam" id="PF06094"/>
    </source>
</evidence>
<sequence length="193" mass="22096">MSSSSAFFYGTLLHPKVIKRVLGHNGENLKICPAVLLEHTRHHVKDCDYPAVIPYAKGHSLFGRELSQEERSVRGNVVTGLTDEDMELLDVFEGDEYTREKVHVHVLGTFEPLNDTSEQTVPAHAKELPSEFGDPIETDVYIWAAPTSLLDPKLWSYDTFIRDNAWKWVGPTEDRESYLEVDRRRQMNGNIRN</sequence>
<proteinExistence type="inferred from homology"/>
<dbReference type="OrthoDB" id="1044435at2759"/>
<organism evidence="5 6">
    <name type="scientific">Rickenella mellea</name>
    <dbReference type="NCBI Taxonomy" id="50990"/>
    <lineage>
        <taxon>Eukaryota</taxon>
        <taxon>Fungi</taxon>
        <taxon>Dikarya</taxon>
        <taxon>Basidiomycota</taxon>
        <taxon>Agaricomycotina</taxon>
        <taxon>Agaricomycetes</taxon>
        <taxon>Hymenochaetales</taxon>
        <taxon>Rickenellaceae</taxon>
        <taxon>Rickenella</taxon>
    </lineage>
</organism>
<dbReference type="GO" id="GO:0016740">
    <property type="term" value="F:transferase activity"/>
    <property type="evidence" value="ECO:0007669"/>
    <property type="project" value="UniProtKB-KW"/>
</dbReference>
<dbReference type="PANTHER" id="PTHR31544:SF2">
    <property type="entry name" value="AIG2-LIKE PROTEIN D"/>
    <property type="match status" value="1"/>
</dbReference>
<evidence type="ECO:0000256" key="3">
    <source>
        <dbReference type="ARBA" id="ARBA00030602"/>
    </source>
</evidence>
<dbReference type="InterPro" id="IPR036568">
    <property type="entry name" value="GGCT-like_sf"/>
</dbReference>
<dbReference type="AlphaFoldDB" id="A0A4Y7PYB8"/>
<dbReference type="VEuPathDB" id="FungiDB:BD410DRAFT_899874"/>
<reference evidence="5 6" key="1">
    <citation type="submission" date="2018-06" db="EMBL/GenBank/DDBJ databases">
        <title>A transcriptomic atlas of mushroom development highlights an independent origin of complex multicellularity.</title>
        <authorList>
            <consortium name="DOE Joint Genome Institute"/>
            <person name="Krizsan K."/>
            <person name="Almasi E."/>
            <person name="Merenyi Z."/>
            <person name="Sahu N."/>
            <person name="Viragh M."/>
            <person name="Koszo T."/>
            <person name="Mondo S."/>
            <person name="Kiss B."/>
            <person name="Balint B."/>
            <person name="Kues U."/>
            <person name="Barry K."/>
            <person name="Hegedus J.C."/>
            <person name="Henrissat B."/>
            <person name="Johnson J."/>
            <person name="Lipzen A."/>
            <person name="Ohm R."/>
            <person name="Nagy I."/>
            <person name="Pangilinan J."/>
            <person name="Yan J."/>
            <person name="Xiong Y."/>
            <person name="Grigoriev I.V."/>
            <person name="Hibbett D.S."/>
            <person name="Nagy L.G."/>
        </authorList>
    </citation>
    <scope>NUCLEOTIDE SEQUENCE [LARGE SCALE GENOMIC DNA]</scope>
    <source>
        <strain evidence="5 6">SZMC22713</strain>
    </source>
</reference>
<dbReference type="SUPFAM" id="SSF110857">
    <property type="entry name" value="Gamma-glutamyl cyclotransferase-like"/>
    <property type="match status" value="1"/>
</dbReference>
<gene>
    <name evidence="5" type="ORF">BD410DRAFT_899874</name>
</gene>
<dbReference type="Pfam" id="PF06094">
    <property type="entry name" value="GGACT"/>
    <property type="match status" value="1"/>
</dbReference>
<name>A0A4Y7PYB8_9AGAM</name>
<dbReference type="InterPro" id="IPR045038">
    <property type="entry name" value="AIG2-like"/>
</dbReference>
<keyword evidence="6" id="KW-1185">Reference proteome</keyword>
<dbReference type="EMBL" id="ML170192">
    <property type="protein sequence ID" value="TDL19892.1"/>
    <property type="molecule type" value="Genomic_DNA"/>
</dbReference>
<comment type="similarity">
    <text evidence="1">Belongs to the gamma-glutamylcyclotransferase family.</text>
</comment>
<accession>A0A4Y7PYB8</accession>
<dbReference type="Proteomes" id="UP000294933">
    <property type="component" value="Unassembled WGS sequence"/>
</dbReference>
<keyword evidence="2" id="KW-0808">Transferase</keyword>
<dbReference type="PANTHER" id="PTHR31544">
    <property type="entry name" value="AIG2-LIKE PROTEIN D"/>
    <property type="match status" value="1"/>
</dbReference>
<evidence type="ECO:0000313" key="6">
    <source>
        <dbReference type="Proteomes" id="UP000294933"/>
    </source>
</evidence>
<feature type="domain" description="Gamma-glutamylcyclotransferase AIG2-like" evidence="4">
    <location>
        <begin position="7"/>
        <end position="114"/>
    </location>
</feature>
<dbReference type="InterPro" id="IPR013024">
    <property type="entry name" value="GGCT-like"/>
</dbReference>
<evidence type="ECO:0000313" key="5">
    <source>
        <dbReference type="EMBL" id="TDL19892.1"/>
    </source>
</evidence>
<dbReference type="CDD" id="cd06661">
    <property type="entry name" value="GGCT_like"/>
    <property type="match status" value="1"/>
</dbReference>
<protein>
    <recommendedName>
        <fullName evidence="3">Putative gamma-glutamylcyclotransferase</fullName>
    </recommendedName>
</protein>
<dbReference type="InterPro" id="IPR009288">
    <property type="entry name" value="AIG2-like_dom"/>
</dbReference>
<dbReference type="Gene3D" id="3.10.490.10">
    <property type="entry name" value="Gamma-glutamyl cyclotransferase-like"/>
    <property type="match status" value="1"/>
</dbReference>